<evidence type="ECO:0000313" key="3">
    <source>
        <dbReference type="Proteomes" id="UP000633509"/>
    </source>
</evidence>
<accession>A0ABR9MDG9</accession>
<evidence type="ECO:0000256" key="1">
    <source>
        <dbReference type="SAM" id="MobiDB-lite"/>
    </source>
</evidence>
<proteinExistence type="predicted"/>
<gene>
    <name evidence="2" type="ORF">H4W80_009231</name>
</gene>
<dbReference type="EMBL" id="JADBEK010000001">
    <property type="protein sequence ID" value="MBE1590973.1"/>
    <property type="molecule type" value="Genomic_DNA"/>
</dbReference>
<comment type="caution">
    <text evidence="2">The sequence shown here is derived from an EMBL/GenBank/DDBJ whole genome shotgun (WGS) entry which is preliminary data.</text>
</comment>
<evidence type="ECO:0000313" key="2">
    <source>
        <dbReference type="EMBL" id="MBE1590973.1"/>
    </source>
</evidence>
<feature type="compositionally biased region" description="Acidic residues" evidence="1">
    <location>
        <begin position="121"/>
        <end position="130"/>
    </location>
</feature>
<keyword evidence="3" id="KW-1185">Reference proteome</keyword>
<protein>
    <submittedName>
        <fullName evidence="2">Uncharacterized protein</fullName>
    </submittedName>
</protein>
<name>A0ABR9MDG9_9ACTN</name>
<organism evidence="2 3">
    <name type="scientific">Nonomuraea angiospora</name>
    <dbReference type="NCBI Taxonomy" id="46172"/>
    <lineage>
        <taxon>Bacteria</taxon>
        <taxon>Bacillati</taxon>
        <taxon>Actinomycetota</taxon>
        <taxon>Actinomycetes</taxon>
        <taxon>Streptosporangiales</taxon>
        <taxon>Streptosporangiaceae</taxon>
        <taxon>Nonomuraea</taxon>
    </lineage>
</organism>
<reference evidence="2 3" key="1">
    <citation type="submission" date="2020-10" db="EMBL/GenBank/DDBJ databases">
        <title>Sequencing the genomes of 1000 actinobacteria strains.</title>
        <authorList>
            <person name="Klenk H.-P."/>
        </authorList>
    </citation>
    <scope>NUCLEOTIDE SEQUENCE [LARGE SCALE GENOMIC DNA]</scope>
    <source>
        <strain evidence="2 3">DSM 43173</strain>
    </source>
</reference>
<feature type="region of interest" description="Disordered" evidence="1">
    <location>
        <begin position="101"/>
        <end position="130"/>
    </location>
</feature>
<dbReference type="RefSeq" id="WP_192790756.1">
    <property type="nucleotide sequence ID" value="NZ_JADBEK010000001.1"/>
</dbReference>
<sequence>MDLVIAPTENARVHTWRLPHGWPLLSFASMTGQLVVVRVDHLSPSGAAWFASALSRSAAVFASEVLGCFGEGEPGWLLRGHGPDGRPDLTDAAPVFAGDPPAVAGARLHSLTHQPPYPGDGDGDAGEVAT</sequence>
<dbReference type="Proteomes" id="UP000633509">
    <property type="component" value="Unassembled WGS sequence"/>
</dbReference>